<dbReference type="PROSITE" id="PS50850">
    <property type="entry name" value="MFS"/>
    <property type="match status" value="1"/>
</dbReference>
<dbReference type="OMA" id="HMGEYDP"/>
<dbReference type="GO" id="GO:0022857">
    <property type="term" value="F:transmembrane transporter activity"/>
    <property type="evidence" value="ECO:0007669"/>
    <property type="project" value="InterPro"/>
</dbReference>
<protein>
    <recommendedName>
        <fullName evidence="9">Major facilitator superfamily (MFS) profile domain-containing protein</fullName>
    </recommendedName>
</protein>
<evidence type="ECO:0000259" key="9">
    <source>
        <dbReference type="PROSITE" id="PS50850"/>
    </source>
</evidence>
<evidence type="ECO:0000256" key="7">
    <source>
        <dbReference type="SAM" id="MobiDB-lite"/>
    </source>
</evidence>
<dbReference type="PANTHER" id="PTHR48023:SF4">
    <property type="entry name" value="D-XYLOSE-PROTON SYMPORTER-LIKE 2"/>
    <property type="match status" value="1"/>
</dbReference>
<dbReference type="PRINTS" id="PR00171">
    <property type="entry name" value="SUGRTRNSPORT"/>
</dbReference>
<dbReference type="EnsemblProtists" id="EKX44485">
    <property type="protein sequence ID" value="EKX44485"/>
    <property type="gene ID" value="GUITHDRAFT_109605"/>
</dbReference>
<dbReference type="InterPro" id="IPR005829">
    <property type="entry name" value="Sugar_transporter_CS"/>
</dbReference>
<dbReference type="AlphaFoldDB" id="L1J8U0"/>
<feature type="transmembrane region" description="Helical" evidence="8">
    <location>
        <begin position="362"/>
        <end position="381"/>
    </location>
</feature>
<dbReference type="GO" id="GO:0016020">
    <property type="term" value="C:membrane"/>
    <property type="evidence" value="ECO:0007669"/>
    <property type="project" value="UniProtKB-SubCell"/>
</dbReference>
<dbReference type="KEGG" id="gtt:GUITHDRAFT_109605"/>
<dbReference type="Proteomes" id="UP000011087">
    <property type="component" value="Unassembled WGS sequence"/>
</dbReference>
<dbReference type="InterPro" id="IPR036259">
    <property type="entry name" value="MFS_trans_sf"/>
</dbReference>
<reference evidence="11" key="3">
    <citation type="submission" date="2016-03" db="UniProtKB">
        <authorList>
            <consortium name="EnsemblProtists"/>
        </authorList>
    </citation>
    <scope>IDENTIFICATION</scope>
</reference>
<keyword evidence="5 8" id="KW-1133">Transmembrane helix</keyword>
<gene>
    <name evidence="10" type="ORF">GUITHDRAFT_109605</name>
</gene>
<keyword evidence="4 8" id="KW-0812">Transmembrane</keyword>
<evidence type="ECO:0000256" key="8">
    <source>
        <dbReference type="SAM" id="Phobius"/>
    </source>
</evidence>
<feature type="transmembrane region" description="Helical" evidence="8">
    <location>
        <begin position="195"/>
        <end position="215"/>
    </location>
</feature>
<dbReference type="InterPro" id="IPR020846">
    <property type="entry name" value="MFS_dom"/>
</dbReference>
<evidence type="ECO:0000256" key="2">
    <source>
        <dbReference type="ARBA" id="ARBA00010992"/>
    </source>
</evidence>
<feature type="transmembrane region" description="Helical" evidence="8">
    <location>
        <begin position="162"/>
        <end position="183"/>
    </location>
</feature>
<feature type="domain" description="Major facilitator superfamily (MFS) profile" evidence="9">
    <location>
        <begin position="32"/>
        <end position="416"/>
    </location>
</feature>
<dbReference type="RefSeq" id="XP_005831465.1">
    <property type="nucleotide sequence ID" value="XM_005831408.1"/>
</dbReference>
<dbReference type="InterPro" id="IPR003663">
    <property type="entry name" value="Sugar/inositol_transpt"/>
</dbReference>
<feature type="transmembrane region" description="Helical" evidence="8">
    <location>
        <begin position="393"/>
        <end position="409"/>
    </location>
</feature>
<name>L1J8U0_GUITC</name>
<feature type="transmembrane region" description="Helical" evidence="8">
    <location>
        <begin position="296"/>
        <end position="315"/>
    </location>
</feature>
<evidence type="ECO:0000313" key="12">
    <source>
        <dbReference type="Proteomes" id="UP000011087"/>
    </source>
</evidence>
<accession>L1J8U0</accession>
<feature type="transmembrane region" description="Helical" evidence="8">
    <location>
        <begin position="104"/>
        <end position="126"/>
    </location>
</feature>
<evidence type="ECO:0000256" key="6">
    <source>
        <dbReference type="ARBA" id="ARBA00023136"/>
    </source>
</evidence>
<sequence>MEVCMQSNPNENDSGSSASAAAPNGIPPWLVPFLVPAAGGALFGYDIGASSAVVRILGEKQTLFGTLDPVQLGLVASGSLFGAVAASGALIFIGDRYFGRKQELIASGFLYTLGTALQAASSSFGMLIGSRILYGLGIGTAMHAAPLYIAETAPSELRGKLVSLKEAAIVLGIVAGYATGAAFGDDGAWRNVLAAALPIEAAMILGFPSPSISCVPEELKKRRKQSKLLVSDSTNRKALTIGVGLVLFQQLSGQPSVLYYANRIFERAGLGFEAAAIMTLLSVNLVEDPKWGRRPLLLLGTSGMAVSLLVLAALFSGGADSINQSAVIASIVAYVGCYQIGFGPITWLILSEVFPLKIRAAAVSVGTLANFGSNVLVTLAFESERQSLGETLLFLQFAAIAVAAVAFEFKMVPETRWGLTLEQIEEKIRGD</sequence>
<dbReference type="GO" id="GO:1904659">
    <property type="term" value="P:D-glucose transmembrane transport"/>
    <property type="evidence" value="ECO:0007669"/>
    <property type="project" value="TreeGrafter"/>
</dbReference>
<dbReference type="OrthoDB" id="6612291at2759"/>
<keyword evidence="12" id="KW-1185">Reference proteome</keyword>
<reference evidence="12" key="2">
    <citation type="submission" date="2012-11" db="EMBL/GenBank/DDBJ databases">
        <authorList>
            <person name="Kuo A."/>
            <person name="Curtis B.A."/>
            <person name="Tanifuji G."/>
            <person name="Burki F."/>
            <person name="Gruber A."/>
            <person name="Irimia M."/>
            <person name="Maruyama S."/>
            <person name="Arias M.C."/>
            <person name="Ball S.G."/>
            <person name="Gile G.H."/>
            <person name="Hirakawa Y."/>
            <person name="Hopkins J.F."/>
            <person name="Rensing S.A."/>
            <person name="Schmutz J."/>
            <person name="Symeonidi A."/>
            <person name="Elias M."/>
            <person name="Eveleigh R.J."/>
            <person name="Herman E.K."/>
            <person name="Klute M.J."/>
            <person name="Nakayama T."/>
            <person name="Obornik M."/>
            <person name="Reyes-Prieto A."/>
            <person name="Armbrust E.V."/>
            <person name="Aves S.J."/>
            <person name="Beiko R.G."/>
            <person name="Coutinho P."/>
            <person name="Dacks J.B."/>
            <person name="Durnford D.G."/>
            <person name="Fast N.M."/>
            <person name="Green B.R."/>
            <person name="Grisdale C."/>
            <person name="Hempe F."/>
            <person name="Henrissat B."/>
            <person name="Hoppner M.P."/>
            <person name="Ishida K.-I."/>
            <person name="Kim E."/>
            <person name="Koreny L."/>
            <person name="Kroth P.G."/>
            <person name="Liu Y."/>
            <person name="Malik S.-B."/>
            <person name="Maier U.G."/>
            <person name="McRose D."/>
            <person name="Mock T."/>
            <person name="Neilson J.A."/>
            <person name="Onodera N.T."/>
            <person name="Poole A.M."/>
            <person name="Pritham E.J."/>
            <person name="Richards T.A."/>
            <person name="Rocap G."/>
            <person name="Roy S.W."/>
            <person name="Sarai C."/>
            <person name="Schaack S."/>
            <person name="Shirato S."/>
            <person name="Slamovits C.H."/>
            <person name="Spencer D.F."/>
            <person name="Suzuki S."/>
            <person name="Worden A.Z."/>
            <person name="Zauner S."/>
            <person name="Barry K."/>
            <person name="Bell C."/>
            <person name="Bharti A.K."/>
            <person name="Crow J.A."/>
            <person name="Grimwood J."/>
            <person name="Kramer R."/>
            <person name="Lindquist E."/>
            <person name="Lucas S."/>
            <person name="Salamov A."/>
            <person name="McFadden G.I."/>
            <person name="Lane C.E."/>
            <person name="Keeling P.J."/>
            <person name="Gray M.W."/>
            <person name="Grigoriev I.V."/>
            <person name="Archibald J.M."/>
        </authorList>
    </citation>
    <scope>NUCLEOTIDE SEQUENCE</scope>
    <source>
        <strain evidence="12">CCMP2712</strain>
    </source>
</reference>
<dbReference type="PaxDb" id="55529-EKX44485"/>
<dbReference type="PROSITE" id="PS00217">
    <property type="entry name" value="SUGAR_TRANSPORT_2"/>
    <property type="match status" value="1"/>
</dbReference>
<reference evidence="10 12" key="1">
    <citation type="journal article" date="2012" name="Nature">
        <title>Algal genomes reveal evolutionary mosaicism and the fate of nucleomorphs.</title>
        <authorList>
            <consortium name="DOE Joint Genome Institute"/>
            <person name="Curtis B.A."/>
            <person name="Tanifuji G."/>
            <person name="Burki F."/>
            <person name="Gruber A."/>
            <person name="Irimia M."/>
            <person name="Maruyama S."/>
            <person name="Arias M.C."/>
            <person name="Ball S.G."/>
            <person name="Gile G.H."/>
            <person name="Hirakawa Y."/>
            <person name="Hopkins J.F."/>
            <person name="Kuo A."/>
            <person name="Rensing S.A."/>
            <person name="Schmutz J."/>
            <person name="Symeonidi A."/>
            <person name="Elias M."/>
            <person name="Eveleigh R.J."/>
            <person name="Herman E.K."/>
            <person name="Klute M.J."/>
            <person name="Nakayama T."/>
            <person name="Obornik M."/>
            <person name="Reyes-Prieto A."/>
            <person name="Armbrust E.V."/>
            <person name="Aves S.J."/>
            <person name="Beiko R.G."/>
            <person name="Coutinho P."/>
            <person name="Dacks J.B."/>
            <person name="Durnford D.G."/>
            <person name="Fast N.M."/>
            <person name="Green B.R."/>
            <person name="Grisdale C.J."/>
            <person name="Hempel F."/>
            <person name="Henrissat B."/>
            <person name="Hoppner M.P."/>
            <person name="Ishida K."/>
            <person name="Kim E."/>
            <person name="Koreny L."/>
            <person name="Kroth P.G."/>
            <person name="Liu Y."/>
            <person name="Malik S.B."/>
            <person name="Maier U.G."/>
            <person name="McRose D."/>
            <person name="Mock T."/>
            <person name="Neilson J.A."/>
            <person name="Onodera N.T."/>
            <person name="Poole A.M."/>
            <person name="Pritham E.J."/>
            <person name="Richards T.A."/>
            <person name="Rocap G."/>
            <person name="Roy S.W."/>
            <person name="Sarai C."/>
            <person name="Schaack S."/>
            <person name="Shirato S."/>
            <person name="Slamovits C.H."/>
            <person name="Spencer D.F."/>
            <person name="Suzuki S."/>
            <person name="Worden A.Z."/>
            <person name="Zauner S."/>
            <person name="Barry K."/>
            <person name="Bell C."/>
            <person name="Bharti A.K."/>
            <person name="Crow J.A."/>
            <person name="Grimwood J."/>
            <person name="Kramer R."/>
            <person name="Lindquist E."/>
            <person name="Lucas S."/>
            <person name="Salamov A."/>
            <person name="McFadden G.I."/>
            <person name="Lane C.E."/>
            <person name="Keeling P.J."/>
            <person name="Gray M.W."/>
            <person name="Grigoriev I.V."/>
            <person name="Archibald J.M."/>
        </authorList>
    </citation>
    <scope>NUCLEOTIDE SEQUENCE</scope>
    <source>
        <strain evidence="10 12">CCMP2712</strain>
    </source>
</reference>
<feature type="transmembrane region" description="Helical" evidence="8">
    <location>
        <begin position="132"/>
        <end position="150"/>
    </location>
</feature>
<dbReference type="GeneID" id="17301163"/>
<comment type="subcellular location">
    <subcellularLocation>
        <location evidence="1">Membrane</location>
        <topology evidence="1">Multi-pass membrane protein</topology>
    </subcellularLocation>
</comment>
<feature type="region of interest" description="Disordered" evidence="7">
    <location>
        <begin position="1"/>
        <end position="20"/>
    </location>
</feature>
<dbReference type="SUPFAM" id="SSF103473">
    <property type="entry name" value="MFS general substrate transporter"/>
    <property type="match status" value="1"/>
</dbReference>
<evidence type="ECO:0000256" key="4">
    <source>
        <dbReference type="ARBA" id="ARBA00022692"/>
    </source>
</evidence>
<comment type="similarity">
    <text evidence="2">Belongs to the major facilitator superfamily. Sugar transporter (TC 2.A.1.1) family.</text>
</comment>
<evidence type="ECO:0000313" key="10">
    <source>
        <dbReference type="EMBL" id="EKX44485.1"/>
    </source>
</evidence>
<dbReference type="HOGENOM" id="CLU_001265_30_5_1"/>
<proteinExistence type="inferred from homology"/>
<evidence type="ECO:0000256" key="5">
    <source>
        <dbReference type="ARBA" id="ARBA00022989"/>
    </source>
</evidence>
<dbReference type="Pfam" id="PF00083">
    <property type="entry name" value="Sugar_tr"/>
    <property type="match status" value="2"/>
</dbReference>
<evidence type="ECO:0000256" key="3">
    <source>
        <dbReference type="ARBA" id="ARBA00022448"/>
    </source>
</evidence>
<dbReference type="EMBL" id="JH993004">
    <property type="protein sequence ID" value="EKX44485.1"/>
    <property type="molecule type" value="Genomic_DNA"/>
</dbReference>
<evidence type="ECO:0000256" key="1">
    <source>
        <dbReference type="ARBA" id="ARBA00004141"/>
    </source>
</evidence>
<dbReference type="PANTHER" id="PTHR48023">
    <property type="entry name" value="D-XYLOSE-PROTON SYMPORTER-LIKE 2"/>
    <property type="match status" value="1"/>
</dbReference>
<dbReference type="InterPro" id="IPR050820">
    <property type="entry name" value="MFS_Sugar_Transporter"/>
</dbReference>
<dbReference type="InterPro" id="IPR005828">
    <property type="entry name" value="MFS_sugar_transport-like"/>
</dbReference>
<dbReference type="Gene3D" id="1.20.1250.20">
    <property type="entry name" value="MFS general substrate transporter like domains"/>
    <property type="match status" value="2"/>
</dbReference>
<feature type="transmembrane region" description="Helical" evidence="8">
    <location>
        <begin position="72"/>
        <end position="92"/>
    </location>
</feature>
<organism evidence="10">
    <name type="scientific">Guillardia theta (strain CCMP2712)</name>
    <name type="common">Cryptophyte</name>
    <dbReference type="NCBI Taxonomy" id="905079"/>
    <lineage>
        <taxon>Eukaryota</taxon>
        <taxon>Cryptophyceae</taxon>
        <taxon>Pyrenomonadales</taxon>
        <taxon>Geminigeraceae</taxon>
        <taxon>Guillardia</taxon>
    </lineage>
</organism>
<feature type="transmembrane region" description="Helical" evidence="8">
    <location>
        <begin position="264"/>
        <end position="284"/>
    </location>
</feature>
<keyword evidence="6 8" id="KW-0472">Membrane</keyword>
<dbReference type="eggNOG" id="KOG0254">
    <property type="taxonomic scope" value="Eukaryota"/>
</dbReference>
<keyword evidence="3" id="KW-0813">Transport</keyword>
<feature type="transmembrane region" description="Helical" evidence="8">
    <location>
        <begin position="327"/>
        <end position="350"/>
    </location>
</feature>
<evidence type="ECO:0000313" key="11">
    <source>
        <dbReference type="EnsemblProtists" id="EKX44485"/>
    </source>
</evidence>
<dbReference type="STRING" id="905079.L1J8U0"/>
<feature type="compositionally biased region" description="Polar residues" evidence="7">
    <location>
        <begin position="1"/>
        <end position="13"/>
    </location>
</feature>